<dbReference type="InterPro" id="IPR032710">
    <property type="entry name" value="NTF2-like_dom_sf"/>
</dbReference>
<evidence type="ECO:0000313" key="3">
    <source>
        <dbReference type="Proteomes" id="UP000799772"/>
    </source>
</evidence>
<feature type="domain" description="SnoaL-like" evidence="1">
    <location>
        <begin position="208"/>
        <end position="319"/>
    </location>
</feature>
<dbReference type="InterPro" id="IPR037401">
    <property type="entry name" value="SnoaL-like"/>
</dbReference>
<dbReference type="InterPro" id="IPR009959">
    <property type="entry name" value="Cyclase_SnoaL-like"/>
</dbReference>
<dbReference type="AlphaFoldDB" id="A0A9P4M5I6"/>
<accession>A0A9P4M5I6</accession>
<protein>
    <submittedName>
        <fullName evidence="2">Dienelactone hydrolase-like protein</fullName>
    </submittedName>
</protein>
<evidence type="ECO:0000259" key="1">
    <source>
        <dbReference type="Pfam" id="PF12680"/>
    </source>
</evidence>
<organism evidence="2 3">
    <name type="scientific">Rhizodiscina lignyota</name>
    <dbReference type="NCBI Taxonomy" id="1504668"/>
    <lineage>
        <taxon>Eukaryota</taxon>
        <taxon>Fungi</taxon>
        <taxon>Dikarya</taxon>
        <taxon>Ascomycota</taxon>
        <taxon>Pezizomycotina</taxon>
        <taxon>Dothideomycetes</taxon>
        <taxon>Pleosporomycetidae</taxon>
        <taxon>Aulographales</taxon>
        <taxon>Rhizodiscinaceae</taxon>
        <taxon>Rhizodiscina</taxon>
    </lineage>
</organism>
<dbReference type="GO" id="GO:0030638">
    <property type="term" value="P:polyketide metabolic process"/>
    <property type="evidence" value="ECO:0007669"/>
    <property type="project" value="InterPro"/>
</dbReference>
<dbReference type="PANTHER" id="PTHR38436:SF3">
    <property type="entry name" value="CARBOXYMETHYLENEBUTENOLIDASE-RELATED"/>
    <property type="match status" value="1"/>
</dbReference>
<dbReference type="Proteomes" id="UP000799772">
    <property type="component" value="Unassembled WGS sequence"/>
</dbReference>
<keyword evidence="2" id="KW-0378">Hydrolase</keyword>
<reference evidence="2" key="1">
    <citation type="journal article" date="2020" name="Stud. Mycol.">
        <title>101 Dothideomycetes genomes: a test case for predicting lifestyles and emergence of pathogens.</title>
        <authorList>
            <person name="Haridas S."/>
            <person name="Albert R."/>
            <person name="Binder M."/>
            <person name="Bloem J."/>
            <person name="Labutti K."/>
            <person name="Salamov A."/>
            <person name="Andreopoulos B."/>
            <person name="Baker S."/>
            <person name="Barry K."/>
            <person name="Bills G."/>
            <person name="Bluhm B."/>
            <person name="Cannon C."/>
            <person name="Castanera R."/>
            <person name="Culley D."/>
            <person name="Daum C."/>
            <person name="Ezra D."/>
            <person name="Gonzalez J."/>
            <person name="Henrissat B."/>
            <person name="Kuo A."/>
            <person name="Liang C."/>
            <person name="Lipzen A."/>
            <person name="Lutzoni F."/>
            <person name="Magnuson J."/>
            <person name="Mondo S."/>
            <person name="Nolan M."/>
            <person name="Ohm R."/>
            <person name="Pangilinan J."/>
            <person name="Park H.-J."/>
            <person name="Ramirez L."/>
            <person name="Alfaro M."/>
            <person name="Sun H."/>
            <person name="Tritt A."/>
            <person name="Yoshinaga Y."/>
            <person name="Zwiers L.-H."/>
            <person name="Turgeon B."/>
            <person name="Goodwin S."/>
            <person name="Spatafora J."/>
            <person name="Crous P."/>
            <person name="Grigoriev I."/>
        </authorList>
    </citation>
    <scope>NUCLEOTIDE SEQUENCE</scope>
    <source>
        <strain evidence="2">CBS 133067</strain>
    </source>
</reference>
<dbReference type="Pfam" id="PF12680">
    <property type="entry name" value="SnoaL_2"/>
    <property type="match status" value="1"/>
</dbReference>
<dbReference type="GO" id="GO:0016787">
    <property type="term" value="F:hydrolase activity"/>
    <property type="evidence" value="ECO:0007669"/>
    <property type="project" value="UniProtKB-KW"/>
</dbReference>
<dbReference type="Gene3D" id="3.10.450.50">
    <property type="match status" value="1"/>
</dbReference>
<comment type="caution">
    <text evidence="2">The sequence shown here is derived from an EMBL/GenBank/DDBJ whole genome shotgun (WGS) entry which is preliminary data.</text>
</comment>
<proteinExistence type="predicted"/>
<dbReference type="PANTHER" id="PTHR38436">
    <property type="entry name" value="POLYKETIDE CYCLASE SNOAL-LIKE DOMAIN"/>
    <property type="match status" value="1"/>
</dbReference>
<keyword evidence="3" id="KW-1185">Reference proteome</keyword>
<sequence length="380" mass="42575">MPTIGSLSPAVDTEEEFDQVTLRHWREEGFVVTFLPYGQGGQQYVSTLKSLDKNMSLGEHFAIVAFGDAATVCMETFRHNMPRICALVAYYPSAVTDPHRPFPVHMHVVVHLAGDEVGVTRNKEMLGIQGKRRTVTKKVSPGKGTGGLLTTLSYPSYTYLEVEPGFAEHDLEEYDKVAERLAWTRSLAAVRKGFQVEVELEKVWENHLELEFKAKDADMTMATMIERPYVNHVPTMTGGIGQDDLHRFYDEFFIPNNPPSTNVRLLSRTIGTDRVVDEMLFSFDHTQEVPWMLPDIPPTGKSVEVALVSVVCIRGGKLYHEHIYWDQASVLVQVGLLDPKAVPKSFSDKGVKRLPVVGAEGARKVVDEKSEPSNELISSW</sequence>
<evidence type="ECO:0000313" key="2">
    <source>
        <dbReference type="EMBL" id="KAF2098771.1"/>
    </source>
</evidence>
<dbReference type="OrthoDB" id="5440at2759"/>
<dbReference type="EMBL" id="ML978126">
    <property type="protein sequence ID" value="KAF2098771.1"/>
    <property type="molecule type" value="Genomic_DNA"/>
</dbReference>
<dbReference type="SUPFAM" id="SSF54427">
    <property type="entry name" value="NTF2-like"/>
    <property type="match status" value="1"/>
</dbReference>
<gene>
    <name evidence="2" type="ORF">NA57DRAFT_66079</name>
</gene>
<name>A0A9P4M5I6_9PEZI</name>